<dbReference type="EMBL" id="AP006500">
    <property type="protein sequence ID" value="BAM82637.1"/>
    <property type="molecule type" value="Genomic_DNA"/>
</dbReference>
<feature type="region of interest" description="Disordered" evidence="5">
    <location>
        <begin position="1"/>
        <end position="30"/>
    </location>
</feature>
<dbReference type="PANTHER" id="PTHR46309:SF1">
    <property type="entry name" value="PHD FINGER PROTEIN 12"/>
    <property type="match status" value="1"/>
</dbReference>
<evidence type="ECO:0000259" key="6">
    <source>
        <dbReference type="PROSITE" id="PS50016"/>
    </source>
</evidence>
<feature type="region of interest" description="Disordered" evidence="5">
    <location>
        <begin position="263"/>
        <end position="285"/>
    </location>
</feature>
<dbReference type="HOGENOM" id="CLU_504707_0_0_1"/>
<dbReference type="Proteomes" id="UP000007014">
    <property type="component" value="Chromosome 18"/>
</dbReference>
<dbReference type="InterPro" id="IPR019787">
    <property type="entry name" value="Znf_PHD-finger"/>
</dbReference>
<evidence type="ECO:0000313" key="7">
    <source>
        <dbReference type="EMBL" id="BAM82637.1"/>
    </source>
</evidence>
<reference evidence="7 8" key="1">
    <citation type="journal article" date="2004" name="Nature">
        <title>Genome sequence of the ultrasmall unicellular red alga Cyanidioschyzon merolae 10D.</title>
        <authorList>
            <person name="Matsuzaki M."/>
            <person name="Misumi O."/>
            <person name="Shin-i T."/>
            <person name="Maruyama S."/>
            <person name="Takahara M."/>
            <person name="Miyagishima S."/>
            <person name="Mori T."/>
            <person name="Nishida K."/>
            <person name="Yagisawa F."/>
            <person name="Nishida K."/>
            <person name="Yoshida Y."/>
            <person name="Nishimura Y."/>
            <person name="Nakao S."/>
            <person name="Kobayashi T."/>
            <person name="Momoyama Y."/>
            <person name="Higashiyama T."/>
            <person name="Minoda A."/>
            <person name="Sano M."/>
            <person name="Nomoto H."/>
            <person name="Oishi K."/>
            <person name="Hayashi H."/>
            <person name="Ohta F."/>
            <person name="Nishizaka S."/>
            <person name="Haga S."/>
            <person name="Miura S."/>
            <person name="Morishita T."/>
            <person name="Kabeya Y."/>
            <person name="Terasawa K."/>
            <person name="Suzuki Y."/>
            <person name="Ishii Y."/>
            <person name="Asakawa S."/>
            <person name="Takano H."/>
            <person name="Ohta N."/>
            <person name="Kuroiwa H."/>
            <person name="Tanaka K."/>
            <person name="Shimizu N."/>
            <person name="Sugano S."/>
            <person name="Sato N."/>
            <person name="Nozaki H."/>
            <person name="Ogasawara N."/>
            <person name="Kohara Y."/>
            <person name="Kuroiwa T."/>
        </authorList>
    </citation>
    <scope>NUCLEOTIDE SEQUENCE [LARGE SCALE GENOMIC DNA]</scope>
    <source>
        <strain evidence="7 8">10D</strain>
    </source>
</reference>
<evidence type="ECO:0000313" key="8">
    <source>
        <dbReference type="Proteomes" id="UP000007014"/>
    </source>
</evidence>
<dbReference type="InterPro" id="IPR013083">
    <property type="entry name" value="Znf_RING/FYVE/PHD"/>
</dbReference>
<evidence type="ECO:0000256" key="4">
    <source>
        <dbReference type="PROSITE-ProRule" id="PRU00146"/>
    </source>
</evidence>
<dbReference type="RefSeq" id="XP_005538673.1">
    <property type="nucleotide sequence ID" value="XM_005538616.1"/>
</dbReference>
<dbReference type="GO" id="GO:0003714">
    <property type="term" value="F:transcription corepressor activity"/>
    <property type="evidence" value="ECO:0007669"/>
    <property type="project" value="InterPro"/>
</dbReference>
<proteinExistence type="predicted"/>
<dbReference type="Gramene" id="CMR472CT">
    <property type="protein sequence ID" value="CMR472CT"/>
    <property type="gene ID" value="CMR472C"/>
</dbReference>
<dbReference type="KEGG" id="cme:CYME_CMR472C"/>
<dbReference type="AlphaFoldDB" id="M1VH65"/>
<dbReference type="SUPFAM" id="SSF57903">
    <property type="entry name" value="FYVE/PHD zinc finger"/>
    <property type="match status" value="1"/>
</dbReference>
<dbReference type="eggNOG" id="ENOG502SD3A">
    <property type="taxonomic scope" value="Eukaryota"/>
</dbReference>
<dbReference type="InterPro" id="IPR019786">
    <property type="entry name" value="Zinc_finger_PHD-type_CS"/>
</dbReference>
<accession>M1VH65</accession>
<keyword evidence="1" id="KW-0479">Metal-binding</keyword>
<dbReference type="PROSITE" id="PS01359">
    <property type="entry name" value="ZF_PHD_1"/>
    <property type="match status" value="1"/>
</dbReference>
<sequence length="540" mass="58051">MSEDSRTETSSTETEEEIVRGANTHASGGRVPLVASGAQSLSTVGSSLRAACAGPAVPPSLAQPLPSKRNVRDNENIKRRRLGTEAADVEVVPRNGQRRRRGAAKTEARVALPTVASLESRPGSTSEWRRQRMSLHSLSHGVVIDLNRVTIPERYRRCRTPLSNHAIAAIAHGWAPDDVCSICGLGGDIVCCDECPMGYHLQCIGLPSIPSGEWFCPACVLRIKVEERMRQELGLASSLGEHASSIPTGWSQGWTRPPTMKALREESTTQEPRRTSPGIAGIRGTDERFPGCGDGMSEPHPPRPGPIAGADIGSEHCGLASAATKERNESAVLNHEVVQTIQAPVEDAAKLSPLESAFTGSNAAQQPGNAAPGWTSSIDEKQQTTANVMRSFVTHAATHLAAVQTNVSAGSMSRDVRLPPLVPPLDTEQSMESMRGRYASRDMTRADVASSTYLATKAQLADTPASLPPSTSTDSRGVAWSVLGAIAALKLAPWKETQLVQMALRQDERLIGLYRSFGAEKDRFRDYAMLLLEDVRARPK</sequence>
<keyword evidence="3" id="KW-0862">Zinc</keyword>
<dbReference type="GO" id="GO:0008270">
    <property type="term" value="F:zinc ion binding"/>
    <property type="evidence" value="ECO:0007669"/>
    <property type="project" value="UniProtKB-KW"/>
</dbReference>
<feature type="domain" description="PHD-type" evidence="6">
    <location>
        <begin position="177"/>
        <end position="222"/>
    </location>
</feature>
<dbReference type="GO" id="GO:0006357">
    <property type="term" value="P:regulation of transcription by RNA polymerase II"/>
    <property type="evidence" value="ECO:0007669"/>
    <property type="project" value="TreeGrafter"/>
</dbReference>
<dbReference type="CDD" id="cd15532">
    <property type="entry name" value="PHD2_CHD_II"/>
    <property type="match status" value="1"/>
</dbReference>
<feature type="compositionally biased region" description="Basic and acidic residues" evidence="5">
    <location>
        <begin position="263"/>
        <end position="274"/>
    </location>
</feature>
<evidence type="ECO:0000256" key="2">
    <source>
        <dbReference type="ARBA" id="ARBA00022771"/>
    </source>
</evidence>
<gene>
    <name evidence="7" type="ORF">CYME_CMR472C</name>
</gene>
<reference evidence="7 8" key="2">
    <citation type="journal article" date="2007" name="BMC Biol.">
        <title>A 100%-complete sequence reveals unusually simple genomic features in the hot-spring red alga Cyanidioschyzon merolae.</title>
        <authorList>
            <person name="Nozaki H."/>
            <person name="Takano H."/>
            <person name="Misumi O."/>
            <person name="Terasawa K."/>
            <person name="Matsuzaki M."/>
            <person name="Maruyama S."/>
            <person name="Nishida K."/>
            <person name="Yagisawa F."/>
            <person name="Yoshida Y."/>
            <person name="Fujiwara T."/>
            <person name="Takio S."/>
            <person name="Tamura K."/>
            <person name="Chung S.J."/>
            <person name="Nakamura S."/>
            <person name="Kuroiwa H."/>
            <person name="Tanaka K."/>
            <person name="Sato N."/>
            <person name="Kuroiwa T."/>
        </authorList>
    </citation>
    <scope>NUCLEOTIDE SEQUENCE [LARGE SCALE GENOMIC DNA]</scope>
    <source>
        <strain evidence="7 8">10D</strain>
    </source>
</reference>
<dbReference type="PROSITE" id="PS50016">
    <property type="entry name" value="ZF_PHD_2"/>
    <property type="match status" value="1"/>
</dbReference>
<dbReference type="InterPro" id="IPR001965">
    <property type="entry name" value="Znf_PHD"/>
</dbReference>
<dbReference type="InterPro" id="IPR011011">
    <property type="entry name" value="Znf_FYVE_PHD"/>
</dbReference>
<evidence type="ECO:0000256" key="5">
    <source>
        <dbReference type="SAM" id="MobiDB-lite"/>
    </source>
</evidence>
<evidence type="ECO:0000256" key="3">
    <source>
        <dbReference type="ARBA" id="ARBA00022833"/>
    </source>
</evidence>
<dbReference type="OrthoDB" id="1436401at2759"/>
<name>M1VH65_CYAM1</name>
<dbReference type="InterPro" id="IPR042163">
    <property type="entry name" value="PHF12"/>
</dbReference>
<dbReference type="GO" id="GO:0005634">
    <property type="term" value="C:nucleus"/>
    <property type="evidence" value="ECO:0007669"/>
    <property type="project" value="TreeGrafter"/>
</dbReference>
<dbReference type="STRING" id="280699.M1VH65"/>
<keyword evidence="2 4" id="KW-0863">Zinc-finger</keyword>
<keyword evidence="8" id="KW-1185">Reference proteome</keyword>
<dbReference type="Gene3D" id="3.30.40.10">
    <property type="entry name" value="Zinc/RING finger domain, C3HC4 (zinc finger)"/>
    <property type="match status" value="1"/>
</dbReference>
<evidence type="ECO:0000256" key="1">
    <source>
        <dbReference type="ARBA" id="ARBA00022723"/>
    </source>
</evidence>
<dbReference type="PANTHER" id="PTHR46309">
    <property type="entry name" value="PHD FINGER PROTEIN 12"/>
    <property type="match status" value="1"/>
</dbReference>
<dbReference type="SMART" id="SM00249">
    <property type="entry name" value="PHD"/>
    <property type="match status" value="1"/>
</dbReference>
<protein>
    <recommendedName>
        <fullName evidence="6">PHD-type domain-containing protein</fullName>
    </recommendedName>
</protein>
<dbReference type="Pfam" id="PF00628">
    <property type="entry name" value="PHD"/>
    <property type="match status" value="1"/>
</dbReference>
<dbReference type="GeneID" id="16997128"/>
<organism evidence="7 8">
    <name type="scientific">Cyanidioschyzon merolae (strain NIES-3377 / 10D)</name>
    <name type="common">Unicellular red alga</name>
    <dbReference type="NCBI Taxonomy" id="280699"/>
    <lineage>
        <taxon>Eukaryota</taxon>
        <taxon>Rhodophyta</taxon>
        <taxon>Bangiophyceae</taxon>
        <taxon>Cyanidiales</taxon>
        <taxon>Cyanidiaceae</taxon>
        <taxon>Cyanidioschyzon</taxon>
    </lineage>
</organism>